<reference evidence="2" key="1">
    <citation type="journal article" date="2020" name="Stud. Mycol.">
        <title>101 Dothideomycetes genomes: a test case for predicting lifestyles and emergence of pathogens.</title>
        <authorList>
            <person name="Haridas S."/>
            <person name="Albert R."/>
            <person name="Binder M."/>
            <person name="Bloem J."/>
            <person name="Labutti K."/>
            <person name="Salamov A."/>
            <person name="Andreopoulos B."/>
            <person name="Baker S."/>
            <person name="Barry K."/>
            <person name="Bills G."/>
            <person name="Bluhm B."/>
            <person name="Cannon C."/>
            <person name="Castanera R."/>
            <person name="Culley D."/>
            <person name="Daum C."/>
            <person name="Ezra D."/>
            <person name="Gonzalez J."/>
            <person name="Henrissat B."/>
            <person name="Kuo A."/>
            <person name="Liang C."/>
            <person name="Lipzen A."/>
            <person name="Lutzoni F."/>
            <person name="Magnuson J."/>
            <person name="Mondo S."/>
            <person name="Nolan M."/>
            <person name="Ohm R."/>
            <person name="Pangilinan J."/>
            <person name="Park H.-J."/>
            <person name="Ramirez L."/>
            <person name="Alfaro M."/>
            <person name="Sun H."/>
            <person name="Tritt A."/>
            <person name="Yoshinaga Y."/>
            <person name="Zwiers L.-H."/>
            <person name="Turgeon B."/>
            <person name="Goodwin S."/>
            <person name="Spatafora J."/>
            <person name="Crous P."/>
            <person name="Grigoriev I."/>
        </authorList>
    </citation>
    <scope>NUCLEOTIDE SEQUENCE</scope>
    <source>
        <strain evidence="2">CBS 133067</strain>
    </source>
</reference>
<organism evidence="2 3">
    <name type="scientific">Rhizodiscina lignyota</name>
    <dbReference type="NCBI Taxonomy" id="1504668"/>
    <lineage>
        <taxon>Eukaryota</taxon>
        <taxon>Fungi</taxon>
        <taxon>Dikarya</taxon>
        <taxon>Ascomycota</taxon>
        <taxon>Pezizomycotina</taxon>
        <taxon>Dothideomycetes</taxon>
        <taxon>Pleosporomycetidae</taxon>
        <taxon>Aulographales</taxon>
        <taxon>Rhizodiscinaceae</taxon>
        <taxon>Rhizodiscina</taxon>
    </lineage>
</organism>
<accession>A0A9P4ICN1</accession>
<feature type="region of interest" description="Disordered" evidence="1">
    <location>
        <begin position="1"/>
        <end position="41"/>
    </location>
</feature>
<evidence type="ECO:0000313" key="2">
    <source>
        <dbReference type="EMBL" id="KAF2099110.1"/>
    </source>
</evidence>
<evidence type="ECO:0000313" key="3">
    <source>
        <dbReference type="Proteomes" id="UP000799772"/>
    </source>
</evidence>
<sequence>MDIDPLPPLPRGRKRAASSSPPCEGPDAFAGAEYRNGGGEADAHAATRARVTSELDTLGVIPRDEAWQLDLRQLLEGEGENGNGLVVLCVGELGMKVVVDVVRSTFPSLKAISPGLQAFVIASSQPNPWPSPRSDRMETNGGTLPCDFPGSHLTTFPFTTINPANPSRTFTRLGLLHPLGGGREALDAIVLLDRQGRRRLVLPFGWGSGRHVRDAAGGWIVRERFFEVLVKAVGELELEWMGEIEARYRNVMAA</sequence>
<name>A0A9P4ICN1_9PEZI</name>
<evidence type="ECO:0000256" key="1">
    <source>
        <dbReference type="SAM" id="MobiDB-lite"/>
    </source>
</evidence>
<comment type="caution">
    <text evidence="2">The sequence shown here is derived from an EMBL/GenBank/DDBJ whole genome shotgun (WGS) entry which is preliminary data.</text>
</comment>
<gene>
    <name evidence="2" type="ORF">NA57DRAFT_56733</name>
</gene>
<feature type="compositionally biased region" description="Pro residues" evidence="1">
    <location>
        <begin position="1"/>
        <end position="10"/>
    </location>
</feature>
<proteinExistence type="predicted"/>
<dbReference type="OrthoDB" id="5390017at2759"/>
<protein>
    <submittedName>
        <fullName evidence="2">Uncharacterized protein</fullName>
    </submittedName>
</protein>
<dbReference type="AlphaFoldDB" id="A0A9P4ICN1"/>
<dbReference type="Proteomes" id="UP000799772">
    <property type="component" value="Unassembled WGS sequence"/>
</dbReference>
<keyword evidence="3" id="KW-1185">Reference proteome</keyword>
<dbReference type="EMBL" id="ML978126">
    <property type="protein sequence ID" value="KAF2099110.1"/>
    <property type="molecule type" value="Genomic_DNA"/>
</dbReference>